<dbReference type="Gene3D" id="3.30.160.170">
    <property type="entry name" value="FlaG-like"/>
    <property type="match status" value="1"/>
</dbReference>
<dbReference type="EMBL" id="Y18889">
    <property type="protein sequence ID" value="CAB67251.1"/>
    <property type="molecule type" value="Genomic_DNA"/>
</dbReference>
<dbReference type="Pfam" id="PF03646">
    <property type="entry name" value="FlaG"/>
    <property type="match status" value="1"/>
</dbReference>
<dbReference type="InterPro" id="IPR035924">
    <property type="entry name" value="FlaG-like_sf"/>
</dbReference>
<evidence type="ECO:0000313" key="1">
    <source>
        <dbReference type="EMBL" id="CAB67251.1"/>
    </source>
</evidence>
<organism evidence="1">
    <name type="scientific">Treponema maltophilum</name>
    <dbReference type="NCBI Taxonomy" id="51160"/>
    <lineage>
        <taxon>Bacteria</taxon>
        <taxon>Pseudomonadati</taxon>
        <taxon>Spirochaetota</taxon>
        <taxon>Spirochaetia</taxon>
        <taxon>Spirochaetales</taxon>
        <taxon>Treponemataceae</taxon>
        <taxon>Treponema</taxon>
    </lineage>
</organism>
<name>Q9KWW8_TREMA</name>
<accession>Q9KWW8</accession>
<reference evidence="1" key="1">
    <citation type="journal article" date="2000" name="Microbiology">
        <title>A flagellar gene cluster from the oral spirochaete Treponema maltophilum.</title>
        <authorList>
            <person name="Heuner K."/>
            <person name="Grosse K."/>
            <person name="Schade R."/>
            <person name="Goebel U.B."/>
        </authorList>
    </citation>
    <scope>NUCLEOTIDE SEQUENCE</scope>
    <source>
        <strain evidence="1">ATCC 51939T</strain>
    </source>
</reference>
<dbReference type="RefSeq" id="WP_016524815.1">
    <property type="nucleotide sequence ID" value="NZ_JADOEM010000001.1"/>
</dbReference>
<proteinExistence type="predicted"/>
<sequence>MSIATSGIGNNPATESRIAYDYATAARSVKAAVTDTGTGTKTSAKKTETKSVQSYSAKELRYNMNEQLDQVVVTVVDPSTNRIIKEIPSAEVQEMKIRVKNAIGSFIDETR</sequence>
<dbReference type="InterPro" id="IPR005186">
    <property type="entry name" value="FlaG"/>
</dbReference>
<dbReference type="SUPFAM" id="SSF160214">
    <property type="entry name" value="FlaG-like"/>
    <property type="match status" value="1"/>
</dbReference>
<protein>
    <submittedName>
        <fullName evidence="1">ORF 111</fullName>
    </submittedName>
</protein>
<dbReference type="AlphaFoldDB" id="Q9KWW8"/>